<feature type="region of interest" description="Disordered" evidence="1">
    <location>
        <begin position="331"/>
        <end position="355"/>
    </location>
</feature>
<keyword evidence="3" id="KW-1185">Reference proteome</keyword>
<organism evidence="2 3">
    <name type="scientific">Hyaloscypha bicolor E</name>
    <dbReference type="NCBI Taxonomy" id="1095630"/>
    <lineage>
        <taxon>Eukaryota</taxon>
        <taxon>Fungi</taxon>
        <taxon>Dikarya</taxon>
        <taxon>Ascomycota</taxon>
        <taxon>Pezizomycotina</taxon>
        <taxon>Leotiomycetes</taxon>
        <taxon>Helotiales</taxon>
        <taxon>Hyaloscyphaceae</taxon>
        <taxon>Hyaloscypha</taxon>
        <taxon>Hyaloscypha bicolor</taxon>
    </lineage>
</organism>
<dbReference type="EMBL" id="KZ613774">
    <property type="protein sequence ID" value="PMD64009.1"/>
    <property type="molecule type" value="Genomic_DNA"/>
</dbReference>
<dbReference type="GeneID" id="36594575"/>
<evidence type="ECO:0000313" key="2">
    <source>
        <dbReference type="EMBL" id="PMD64009.1"/>
    </source>
</evidence>
<evidence type="ECO:0000256" key="1">
    <source>
        <dbReference type="SAM" id="MobiDB-lite"/>
    </source>
</evidence>
<proteinExistence type="predicted"/>
<reference evidence="2 3" key="1">
    <citation type="submission" date="2016-04" db="EMBL/GenBank/DDBJ databases">
        <title>A degradative enzymes factory behind the ericoid mycorrhizal symbiosis.</title>
        <authorList>
            <consortium name="DOE Joint Genome Institute"/>
            <person name="Martino E."/>
            <person name="Morin E."/>
            <person name="Grelet G."/>
            <person name="Kuo A."/>
            <person name="Kohler A."/>
            <person name="Daghino S."/>
            <person name="Barry K."/>
            <person name="Choi C."/>
            <person name="Cichocki N."/>
            <person name="Clum A."/>
            <person name="Copeland A."/>
            <person name="Hainaut M."/>
            <person name="Haridas S."/>
            <person name="Labutti K."/>
            <person name="Lindquist E."/>
            <person name="Lipzen A."/>
            <person name="Khouja H.-R."/>
            <person name="Murat C."/>
            <person name="Ohm R."/>
            <person name="Olson A."/>
            <person name="Spatafora J."/>
            <person name="Veneault-Fourrey C."/>
            <person name="Henrissat B."/>
            <person name="Grigoriev I."/>
            <person name="Martin F."/>
            <person name="Perotto S."/>
        </authorList>
    </citation>
    <scope>NUCLEOTIDE SEQUENCE [LARGE SCALE GENOMIC DNA]</scope>
    <source>
        <strain evidence="2 3">E</strain>
    </source>
</reference>
<feature type="compositionally biased region" description="Basic and acidic residues" evidence="1">
    <location>
        <begin position="346"/>
        <end position="355"/>
    </location>
</feature>
<protein>
    <submittedName>
        <fullName evidence="2">Uncharacterized protein</fullName>
    </submittedName>
</protein>
<accession>A0A2J6TLX9</accession>
<feature type="region of interest" description="Disordered" evidence="1">
    <location>
        <begin position="1"/>
        <end position="77"/>
    </location>
</feature>
<dbReference type="AlphaFoldDB" id="A0A2J6TLX9"/>
<gene>
    <name evidence="2" type="ORF">K444DRAFT_660694</name>
</gene>
<dbReference type="Proteomes" id="UP000235371">
    <property type="component" value="Unassembled WGS sequence"/>
</dbReference>
<feature type="compositionally biased region" description="Polar residues" evidence="1">
    <location>
        <begin position="22"/>
        <end position="31"/>
    </location>
</feature>
<evidence type="ECO:0000313" key="3">
    <source>
        <dbReference type="Proteomes" id="UP000235371"/>
    </source>
</evidence>
<feature type="compositionally biased region" description="Pro residues" evidence="1">
    <location>
        <begin position="32"/>
        <end position="41"/>
    </location>
</feature>
<dbReference type="RefSeq" id="XP_024740913.1">
    <property type="nucleotide sequence ID" value="XM_024886498.1"/>
</dbReference>
<feature type="compositionally biased region" description="Polar residues" evidence="1">
    <location>
        <begin position="50"/>
        <end position="73"/>
    </location>
</feature>
<dbReference type="OrthoDB" id="10310863at2759"/>
<name>A0A2J6TLX9_9HELO</name>
<dbReference type="InParanoid" id="A0A2J6TLX9"/>
<sequence length="372" mass="42386">MDNPSSPEPLQGPLISARPKTHSQPLPTESPTCPPNSPLPSRPSTKEKPSSPTQPQGLPKSTQQTTASQSLPTASPFCPPNCSKATASHPILISQEPGFKPLQILPLTPLNKAKLAFFHAGKHHFTYSPRTGLLTYDGRIPYPPIHTRRAKRERLYDLLADYVVHILDEIALRGGFKKYVERKKKEINAMEIPREIRRPVSQLRRTRAGMREWRGLNPALMSDGFLKGLAEELIASQCTCKKCERMRYPDRFSRMRDENVWEMFHLLMDEDCREVRESWDVVFAAHVIGTDGVEDILGYTEFEERWRGRDDKATAWRWLREGEYGDLVAGYDVPDGEGGKGKGKRKEAPCDEKENSHLMVTRKKKKVRFELD</sequence>